<dbReference type="AlphaFoldDB" id="A0A8B8BC89"/>
<feature type="compositionally biased region" description="Polar residues" evidence="1">
    <location>
        <begin position="293"/>
        <end position="305"/>
    </location>
</feature>
<feature type="compositionally biased region" description="Polar residues" evidence="1">
    <location>
        <begin position="330"/>
        <end position="340"/>
    </location>
</feature>
<dbReference type="GeneID" id="111109251"/>
<feature type="region of interest" description="Disordered" evidence="1">
    <location>
        <begin position="120"/>
        <end position="151"/>
    </location>
</feature>
<sequence>MLENRRELQDVWEEHSEHNEELKSPHPRPTSVSGVPLDVFTFSEDDIDEERHGPLPNISTLPTSSLPPQDLSDMKIHSSLFAVNPMFDSSESVEKNQLRVFQADGEENPETWRKASFMEQTHGKASDKFDNTKPTNPTKKQNISKLSIKNDRDKPNEFQITCFDKPRISGQQFVLPSSLNSPSFNSNEAARGDDNATYHPGHSPHSSAGNQHTTKKTSITGITGKKHVHSETLSLRHRTSSCSSSARVNPFVQPEKEKHDDSKGMDDVSPFHPQTEEEITSHALEIQRRPMSAGSQTHETVVSTGKESDSDGETTQSNSILKREMKNRRNTQNLKQTGKL</sequence>
<accession>A0A8B8BC89</accession>
<dbReference type="RefSeq" id="XP_022301042.1">
    <property type="nucleotide sequence ID" value="XM_022445334.1"/>
</dbReference>
<reference evidence="3" key="1">
    <citation type="submission" date="2025-08" db="UniProtKB">
        <authorList>
            <consortium name="RefSeq"/>
        </authorList>
    </citation>
    <scope>IDENTIFICATION</scope>
    <source>
        <tissue evidence="3">Whole sample</tissue>
    </source>
</reference>
<evidence type="ECO:0000256" key="1">
    <source>
        <dbReference type="SAM" id="MobiDB-lite"/>
    </source>
</evidence>
<name>A0A8B8BC89_CRAVI</name>
<feature type="compositionally biased region" description="Polar residues" evidence="1">
    <location>
        <begin position="132"/>
        <end position="147"/>
    </location>
</feature>
<feature type="compositionally biased region" description="Basic and acidic residues" evidence="1">
    <location>
        <begin position="121"/>
        <end position="131"/>
    </location>
</feature>
<gene>
    <name evidence="3" type="primary">LOC111109251</name>
</gene>
<feature type="compositionally biased region" description="Basic and acidic residues" evidence="1">
    <location>
        <begin position="254"/>
        <end position="266"/>
    </location>
</feature>
<feature type="compositionally biased region" description="Basic and acidic residues" evidence="1">
    <location>
        <begin position="1"/>
        <end position="24"/>
    </location>
</feature>
<dbReference type="KEGG" id="cvn:111109251"/>
<proteinExistence type="predicted"/>
<feature type="region of interest" description="Disordered" evidence="1">
    <location>
        <begin position="1"/>
        <end position="36"/>
    </location>
</feature>
<protein>
    <submittedName>
        <fullName evidence="3">Uncharacterized protein LOC111109251</fullName>
    </submittedName>
</protein>
<feature type="region of interest" description="Disordered" evidence="1">
    <location>
        <begin position="48"/>
        <end position="72"/>
    </location>
</feature>
<keyword evidence="2" id="KW-1185">Reference proteome</keyword>
<dbReference type="Proteomes" id="UP000694844">
    <property type="component" value="Chromosome 8"/>
</dbReference>
<feature type="compositionally biased region" description="Polar residues" evidence="1">
    <location>
        <begin position="57"/>
        <end position="67"/>
    </location>
</feature>
<feature type="compositionally biased region" description="Low complexity" evidence="1">
    <location>
        <begin position="175"/>
        <end position="187"/>
    </location>
</feature>
<evidence type="ECO:0000313" key="3">
    <source>
        <dbReference type="RefSeq" id="XP_022301042.1"/>
    </source>
</evidence>
<evidence type="ECO:0000313" key="2">
    <source>
        <dbReference type="Proteomes" id="UP000694844"/>
    </source>
</evidence>
<feature type="region of interest" description="Disordered" evidence="1">
    <location>
        <begin position="173"/>
        <end position="340"/>
    </location>
</feature>
<organism evidence="2 3">
    <name type="scientific">Crassostrea virginica</name>
    <name type="common">Eastern oyster</name>
    <dbReference type="NCBI Taxonomy" id="6565"/>
    <lineage>
        <taxon>Eukaryota</taxon>
        <taxon>Metazoa</taxon>
        <taxon>Spiralia</taxon>
        <taxon>Lophotrochozoa</taxon>
        <taxon>Mollusca</taxon>
        <taxon>Bivalvia</taxon>
        <taxon>Autobranchia</taxon>
        <taxon>Pteriomorphia</taxon>
        <taxon>Ostreida</taxon>
        <taxon>Ostreoidea</taxon>
        <taxon>Ostreidae</taxon>
        <taxon>Crassostrea</taxon>
    </lineage>
</organism>